<evidence type="ECO:0000313" key="3">
    <source>
        <dbReference type="Proteomes" id="UP001597383"/>
    </source>
</evidence>
<protein>
    <submittedName>
        <fullName evidence="2">Sigma factor-like helix-turn-helix DNA-binding protein</fullName>
    </submittedName>
</protein>
<evidence type="ECO:0000313" key="2">
    <source>
        <dbReference type="EMBL" id="MFD2046027.1"/>
    </source>
</evidence>
<evidence type="ECO:0000259" key="1">
    <source>
        <dbReference type="Pfam" id="PF04545"/>
    </source>
</evidence>
<proteinExistence type="predicted"/>
<dbReference type="EMBL" id="JBHUHQ010000021">
    <property type="protein sequence ID" value="MFD2046027.1"/>
    <property type="molecule type" value="Genomic_DNA"/>
</dbReference>
<dbReference type="InterPro" id="IPR007630">
    <property type="entry name" value="RNA_pol_sigma70_r4"/>
</dbReference>
<accession>A0ABW4W3A7</accession>
<dbReference type="Pfam" id="PF04545">
    <property type="entry name" value="Sigma70_r4"/>
    <property type="match status" value="1"/>
</dbReference>
<dbReference type="InterPro" id="IPR013324">
    <property type="entry name" value="RNA_pol_sigma_r3/r4-like"/>
</dbReference>
<name>A0ABW4W3A7_9BACI</name>
<dbReference type="SUPFAM" id="SSF88659">
    <property type="entry name" value="Sigma3 and sigma4 domains of RNA polymerase sigma factors"/>
    <property type="match status" value="1"/>
</dbReference>
<keyword evidence="3" id="KW-1185">Reference proteome</keyword>
<gene>
    <name evidence="2" type="ORF">ACFSJF_17245</name>
</gene>
<dbReference type="Proteomes" id="UP001597383">
    <property type="component" value="Unassembled WGS sequence"/>
</dbReference>
<comment type="caution">
    <text evidence="2">The sequence shown here is derived from an EMBL/GenBank/DDBJ whole genome shotgun (WGS) entry which is preliminary data.</text>
</comment>
<organism evidence="2 3">
    <name type="scientific">Ornithinibacillus salinisoli</name>
    <dbReference type="NCBI Taxonomy" id="1848459"/>
    <lineage>
        <taxon>Bacteria</taxon>
        <taxon>Bacillati</taxon>
        <taxon>Bacillota</taxon>
        <taxon>Bacilli</taxon>
        <taxon>Bacillales</taxon>
        <taxon>Bacillaceae</taxon>
        <taxon>Ornithinibacillus</taxon>
    </lineage>
</organism>
<reference evidence="3" key="1">
    <citation type="journal article" date="2019" name="Int. J. Syst. Evol. Microbiol.">
        <title>The Global Catalogue of Microorganisms (GCM) 10K type strain sequencing project: providing services to taxonomists for standard genome sequencing and annotation.</title>
        <authorList>
            <consortium name="The Broad Institute Genomics Platform"/>
            <consortium name="The Broad Institute Genome Sequencing Center for Infectious Disease"/>
            <person name="Wu L."/>
            <person name="Ma J."/>
        </authorList>
    </citation>
    <scope>NUCLEOTIDE SEQUENCE [LARGE SCALE GENOMIC DNA]</scope>
    <source>
        <strain evidence="3">R28</strain>
    </source>
</reference>
<sequence length="134" mass="15933">MYEWLKDYQQLMNDIDYLHFQLEQNETELKRWTSGDLFNVRLNEDSIASGLEERIEKIKDEIVVKVKQKDQMVQLVSTFKGLDNKILKMKYIDGMTLENIAEALNYSASHIRKRHAELVRTIKFLEMYHSCSLT</sequence>
<feature type="domain" description="RNA polymerase sigma-70 region 4" evidence="1">
    <location>
        <begin position="85"/>
        <end position="117"/>
    </location>
</feature>
<dbReference type="Gene3D" id="1.20.140.160">
    <property type="match status" value="1"/>
</dbReference>
<dbReference type="RefSeq" id="WP_377557032.1">
    <property type="nucleotide sequence ID" value="NZ_JBHUHQ010000021.1"/>
</dbReference>